<gene>
    <name evidence="1" type="ORF">GALMADRAFT_1124326</name>
</gene>
<dbReference type="EMBL" id="KL142371">
    <property type="protein sequence ID" value="KDR81223.1"/>
    <property type="molecule type" value="Genomic_DNA"/>
</dbReference>
<proteinExistence type="predicted"/>
<keyword evidence="2" id="KW-1185">Reference proteome</keyword>
<dbReference type="InterPro" id="IPR011333">
    <property type="entry name" value="SKP1/BTB/POZ_sf"/>
</dbReference>
<dbReference type="OrthoDB" id="3184970at2759"/>
<accession>A0A067TQG5</accession>
<name>A0A067TQG5_GALM3</name>
<dbReference type="SUPFAM" id="SSF54695">
    <property type="entry name" value="POZ domain"/>
    <property type="match status" value="1"/>
</dbReference>
<dbReference type="HOGENOM" id="CLU_1731611_0_0_1"/>
<protein>
    <recommendedName>
        <fullName evidence="3">BTB domain-containing protein</fullName>
    </recommendedName>
</protein>
<dbReference type="Proteomes" id="UP000027222">
    <property type="component" value="Unassembled WGS sequence"/>
</dbReference>
<reference evidence="2" key="1">
    <citation type="journal article" date="2014" name="Proc. Natl. Acad. Sci. U.S.A.">
        <title>Extensive sampling of basidiomycete genomes demonstrates inadequacy of the white-rot/brown-rot paradigm for wood decay fungi.</title>
        <authorList>
            <person name="Riley R."/>
            <person name="Salamov A.A."/>
            <person name="Brown D.W."/>
            <person name="Nagy L.G."/>
            <person name="Floudas D."/>
            <person name="Held B.W."/>
            <person name="Levasseur A."/>
            <person name="Lombard V."/>
            <person name="Morin E."/>
            <person name="Otillar R."/>
            <person name="Lindquist E.A."/>
            <person name="Sun H."/>
            <person name="LaButti K.M."/>
            <person name="Schmutz J."/>
            <person name="Jabbour D."/>
            <person name="Luo H."/>
            <person name="Baker S.E."/>
            <person name="Pisabarro A.G."/>
            <person name="Walton J.D."/>
            <person name="Blanchette R.A."/>
            <person name="Henrissat B."/>
            <person name="Martin F."/>
            <person name="Cullen D."/>
            <person name="Hibbett D.S."/>
            <person name="Grigoriev I.V."/>
        </authorList>
    </citation>
    <scope>NUCLEOTIDE SEQUENCE [LARGE SCALE GENOMIC DNA]</scope>
    <source>
        <strain evidence="2">CBS 339.88</strain>
    </source>
</reference>
<evidence type="ECO:0008006" key="3">
    <source>
        <dbReference type="Google" id="ProtNLM"/>
    </source>
</evidence>
<organism evidence="1 2">
    <name type="scientific">Galerina marginata (strain CBS 339.88)</name>
    <dbReference type="NCBI Taxonomy" id="685588"/>
    <lineage>
        <taxon>Eukaryota</taxon>
        <taxon>Fungi</taxon>
        <taxon>Dikarya</taxon>
        <taxon>Basidiomycota</taxon>
        <taxon>Agaricomycotina</taxon>
        <taxon>Agaricomycetes</taxon>
        <taxon>Agaricomycetidae</taxon>
        <taxon>Agaricales</taxon>
        <taxon>Agaricineae</taxon>
        <taxon>Strophariaceae</taxon>
        <taxon>Galerina</taxon>
    </lineage>
</organism>
<sequence length="151" mass="16595">MSTVNLSMFPDSIVNPASAPYNTNITAEQPWVDTNYSLHNSDIEVRSSDGFVFQLHRLLLEATTGAFPGSEMDTGGEIVQLTESAEVLAILFKFLYPKALPDLHGTSFTLLAAVAEAAGKYEVFSAAAICNERLVYFFPDLPLHPLPFFFD</sequence>
<evidence type="ECO:0000313" key="2">
    <source>
        <dbReference type="Proteomes" id="UP000027222"/>
    </source>
</evidence>
<evidence type="ECO:0000313" key="1">
    <source>
        <dbReference type="EMBL" id="KDR81223.1"/>
    </source>
</evidence>
<dbReference type="AlphaFoldDB" id="A0A067TQG5"/>